<dbReference type="AlphaFoldDB" id="A0A9D4MSF9"/>
<reference evidence="1" key="2">
    <citation type="submission" date="2020-11" db="EMBL/GenBank/DDBJ databases">
        <authorList>
            <person name="McCartney M.A."/>
            <person name="Auch B."/>
            <person name="Kono T."/>
            <person name="Mallez S."/>
            <person name="Becker A."/>
            <person name="Gohl D.M."/>
            <person name="Silverstein K.A.T."/>
            <person name="Koren S."/>
            <person name="Bechman K.B."/>
            <person name="Herman A."/>
            <person name="Abrahante J.E."/>
            <person name="Garbe J."/>
        </authorList>
    </citation>
    <scope>NUCLEOTIDE SEQUENCE</scope>
    <source>
        <strain evidence="1">Duluth1</strain>
        <tissue evidence="1">Whole animal</tissue>
    </source>
</reference>
<accession>A0A9D4MSF9</accession>
<protein>
    <submittedName>
        <fullName evidence="1">Uncharacterized protein</fullName>
    </submittedName>
</protein>
<gene>
    <name evidence="1" type="ORF">DPMN_005572</name>
</gene>
<comment type="caution">
    <text evidence="1">The sequence shown here is derived from an EMBL/GenBank/DDBJ whole genome shotgun (WGS) entry which is preliminary data.</text>
</comment>
<reference evidence="1" key="1">
    <citation type="journal article" date="2019" name="bioRxiv">
        <title>The Genome of the Zebra Mussel, Dreissena polymorpha: A Resource for Invasive Species Research.</title>
        <authorList>
            <person name="McCartney M.A."/>
            <person name="Auch B."/>
            <person name="Kono T."/>
            <person name="Mallez S."/>
            <person name="Zhang Y."/>
            <person name="Obille A."/>
            <person name="Becker A."/>
            <person name="Abrahante J.E."/>
            <person name="Garbe J."/>
            <person name="Badalamenti J.P."/>
            <person name="Herman A."/>
            <person name="Mangelson H."/>
            <person name="Liachko I."/>
            <person name="Sullivan S."/>
            <person name="Sone E.D."/>
            <person name="Koren S."/>
            <person name="Silverstein K.A.T."/>
            <person name="Beckman K.B."/>
            <person name="Gohl D.M."/>
        </authorList>
    </citation>
    <scope>NUCLEOTIDE SEQUENCE</scope>
    <source>
        <strain evidence="1">Duluth1</strain>
        <tissue evidence="1">Whole animal</tissue>
    </source>
</reference>
<evidence type="ECO:0000313" key="1">
    <source>
        <dbReference type="EMBL" id="KAH3881646.1"/>
    </source>
</evidence>
<dbReference type="Proteomes" id="UP000828390">
    <property type="component" value="Unassembled WGS sequence"/>
</dbReference>
<dbReference type="EMBL" id="JAIWYP010000001">
    <property type="protein sequence ID" value="KAH3881646.1"/>
    <property type="molecule type" value="Genomic_DNA"/>
</dbReference>
<organism evidence="1 2">
    <name type="scientific">Dreissena polymorpha</name>
    <name type="common">Zebra mussel</name>
    <name type="synonym">Mytilus polymorpha</name>
    <dbReference type="NCBI Taxonomy" id="45954"/>
    <lineage>
        <taxon>Eukaryota</taxon>
        <taxon>Metazoa</taxon>
        <taxon>Spiralia</taxon>
        <taxon>Lophotrochozoa</taxon>
        <taxon>Mollusca</taxon>
        <taxon>Bivalvia</taxon>
        <taxon>Autobranchia</taxon>
        <taxon>Heteroconchia</taxon>
        <taxon>Euheterodonta</taxon>
        <taxon>Imparidentia</taxon>
        <taxon>Neoheterodontei</taxon>
        <taxon>Myida</taxon>
        <taxon>Dreissenoidea</taxon>
        <taxon>Dreissenidae</taxon>
        <taxon>Dreissena</taxon>
    </lineage>
</organism>
<keyword evidence="2" id="KW-1185">Reference proteome</keyword>
<name>A0A9D4MSF9_DREPO</name>
<sequence length="51" mass="5542">MRGEQLKLLSQGKGLTLELLPEADRPRATVPNVSPNTERGTTVLTVHQASM</sequence>
<evidence type="ECO:0000313" key="2">
    <source>
        <dbReference type="Proteomes" id="UP000828390"/>
    </source>
</evidence>
<proteinExistence type="predicted"/>